<sequence>MEPDSTFMPFPIMQTIEKPQQAHSRQSSAISIHRPASQRPLGFSTSMSCRPQQTWAPTGFIEVQHPQADSAPPAFDAHLLGFDIEQTVTASQVTDYHSMQSQPPHLFGTQLSPVHATADPSFSRSWPSDQGQVHPPESPQDPSGQQSYHPWSLHKNDYQSPAGMVQPSNAATVQGGQPAEHAIRGFNTPATLSAVSPMQPQSTPSRPQRKREPRAHSAFRKSAISSLSPIASTRPLPPRGSQAPAKSSRSGRNATASQPHGQFRHFSPSLQPSQPTYVFFCQPLPLEGEAGSAVGQQPANGQSASRCRGKEKLRSSGTEYNGEPTKKPLQTDGTEHTTYTASSWPKDQKSSEPEGRVQEFGQTASPIIPSSTLPLGQEGLPIGAGYNEKNHLTEKQTISVEKMEEIYQSLEAGQARHNQQSQMQERISSSTPPQMSSSSQTPISAVACCESAMADDSSSHHIPSMSLSSTVQSFLPEGVPPLDPPVGDPQPSRPVVAAGAVEDVQPAFDQQIRANRSDQEITTSSGPDLNQDIGSGGYAVPYTGTSQLETYPVADPATWVSQLLGHTNTTAVSLSSYHGQQTSLGYDNQRLYAQQPRFDTSAEPGLAVQHPAMYGGIMAEVNMSANKGGEGRWGPVNEKSTSQSTEYPSQVNPMVNDSPFTVNPIDLQLGSGGQGCNLESQDIAANGWNFSQPMNFSMYPPS</sequence>
<dbReference type="AlphaFoldDB" id="A0A854QJT5"/>
<reference evidence="2 3" key="1">
    <citation type="submission" date="2017-06" db="EMBL/GenBank/DDBJ databases">
        <title>Global population genomics of the pathogenic fungus Cryptococcus neoformans var. grubii.</title>
        <authorList>
            <person name="Cuomo C."/>
            <person name="Litvintseva A."/>
            <person name="Chen Y."/>
            <person name="Young S."/>
            <person name="Zeng Q."/>
            <person name="Chapman S."/>
            <person name="Gujja S."/>
            <person name="Saif S."/>
            <person name="Birren B."/>
        </authorList>
    </citation>
    <scope>NUCLEOTIDE SEQUENCE [LARGE SCALE GENOMIC DNA]</scope>
    <source>
        <strain evidence="2 3">Tu259-1</strain>
    </source>
</reference>
<feature type="compositionally biased region" description="Basic and acidic residues" evidence="1">
    <location>
        <begin position="346"/>
        <end position="357"/>
    </location>
</feature>
<evidence type="ECO:0000313" key="3">
    <source>
        <dbReference type="Proteomes" id="UP000199727"/>
    </source>
</evidence>
<feature type="compositionally biased region" description="Low complexity" evidence="1">
    <location>
        <begin position="427"/>
        <end position="440"/>
    </location>
</feature>
<proteinExistence type="predicted"/>
<feature type="compositionally biased region" description="Basic residues" evidence="1">
    <location>
        <begin position="207"/>
        <end position="219"/>
    </location>
</feature>
<feature type="compositionally biased region" description="Polar residues" evidence="1">
    <location>
        <begin position="294"/>
        <end position="305"/>
    </location>
</feature>
<accession>A0A854QJT5</accession>
<feature type="region of interest" description="Disordered" evidence="1">
    <location>
        <begin position="413"/>
        <end position="440"/>
    </location>
</feature>
<feature type="region of interest" description="Disordered" evidence="1">
    <location>
        <begin position="291"/>
        <end position="359"/>
    </location>
</feature>
<feature type="compositionally biased region" description="Polar residues" evidence="1">
    <location>
        <begin position="336"/>
        <end position="345"/>
    </location>
</feature>
<organism evidence="2 3">
    <name type="scientific">Cryptococcus neoformans Tu259-1</name>
    <dbReference type="NCBI Taxonomy" id="1230072"/>
    <lineage>
        <taxon>Eukaryota</taxon>
        <taxon>Fungi</taxon>
        <taxon>Dikarya</taxon>
        <taxon>Basidiomycota</taxon>
        <taxon>Agaricomycotina</taxon>
        <taxon>Tremellomycetes</taxon>
        <taxon>Tremellales</taxon>
        <taxon>Cryptococcaceae</taxon>
        <taxon>Cryptococcus</taxon>
        <taxon>Cryptococcus neoformans species complex</taxon>
    </lineage>
</organism>
<feature type="compositionally biased region" description="Polar residues" evidence="1">
    <location>
        <begin position="244"/>
        <end position="260"/>
    </location>
</feature>
<feature type="region of interest" description="Disordered" evidence="1">
    <location>
        <begin position="634"/>
        <end position="656"/>
    </location>
</feature>
<dbReference type="EMBL" id="AMKT01000034">
    <property type="protein sequence ID" value="OXG24003.1"/>
    <property type="molecule type" value="Genomic_DNA"/>
</dbReference>
<feature type="compositionally biased region" description="Polar residues" evidence="1">
    <location>
        <begin position="166"/>
        <end position="175"/>
    </location>
</feature>
<feature type="region of interest" description="Disordered" evidence="1">
    <location>
        <begin position="96"/>
        <end position="178"/>
    </location>
</feature>
<feature type="compositionally biased region" description="Polar residues" evidence="1">
    <location>
        <begin position="120"/>
        <end position="131"/>
    </location>
</feature>
<feature type="compositionally biased region" description="Polar residues" evidence="1">
    <location>
        <begin position="191"/>
        <end position="206"/>
    </location>
</feature>
<feature type="compositionally biased region" description="Polar residues" evidence="1">
    <location>
        <begin position="140"/>
        <end position="149"/>
    </location>
</feature>
<evidence type="ECO:0000256" key="1">
    <source>
        <dbReference type="SAM" id="MobiDB-lite"/>
    </source>
</evidence>
<dbReference type="Proteomes" id="UP000199727">
    <property type="component" value="Unassembled WGS sequence"/>
</dbReference>
<comment type="caution">
    <text evidence="2">The sequence shown here is derived from an EMBL/GenBank/DDBJ whole genome shotgun (WGS) entry which is preliminary data.</text>
</comment>
<dbReference type="OrthoDB" id="10350071at2759"/>
<feature type="region of interest" description="Disordered" evidence="1">
    <location>
        <begin position="191"/>
        <end position="270"/>
    </location>
</feature>
<feature type="compositionally biased region" description="Polar residues" evidence="1">
    <location>
        <begin position="638"/>
        <end position="656"/>
    </location>
</feature>
<feature type="compositionally biased region" description="Polar residues" evidence="1">
    <location>
        <begin position="416"/>
        <end position="426"/>
    </location>
</feature>
<name>A0A854QJT5_CRYNE</name>
<evidence type="ECO:0000313" key="2">
    <source>
        <dbReference type="EMBL" id="OXG24003.1"/>
    </source>
</evidence>
<protein>
    <submittedName>
        <fullName evidence="2">Uncharacterized protein</fullName>
    </submittedName>
</protein>
<gene>
    <name evidence="2" type="ORF">C361_02551</name>
</gene>